<protein>
    <submittedName>
        <fullName evidence="3">Beta-lactamase domain protein</fullName>
    </submittedName>
</protein>
<dbReference type="EMBL" id="CP007129">
    <property type="protein sequence ID" value="AHG92455.1"/>
    <property type="molecule type" value="Genomic_DNA"/>
</dbReference>
<evidence type="ECO:0000259" key="2">
    <source>
        <dbReference type="SMART" id="SM00849"/>
    </source>
</evidence>
<dbReference type="PANTHER" id="PTHR42951">
    <property type="entry name" value="METALLO-BETA-LACTAMASE DOMAIN-CONTAINING"/>
    <property type="match status" value="1"/>
</dbReference>
<dbReference type="GO" id="GO:0017001">
    <property type="term" value="P:antibiotic catabolic process"/>
    <property type="evidence" value="ECO:0007669"/>
    <property type="project" value="UniProtKB-ARBA"/>
</dbReference>
<keyword evidence="4" id="KW-1185">Reference proteome</keyword>
<dbReference type="RefSeq" id="WP_025413794.1">
    <property type="nucleotide sequence ID" value="NZ_CP007129.1"/>
</dbReference>
<evidence type="ECO:0000256" key="1">
    <source>
        <dbReference type="ARBA" id="ARBA00005250"/>
    </source>
</evidence>
<sequence length="320" mass="34030">MSRISRRDFLAHTGSCAAHLALAAAALPAPLRAAWAQRPLGAVVAREPFGTLERVADGVWALVSTPLGGDRTTLCNGGIVVGRERVLAVEGFFQPAGAAWLAARAKELTGRWPTHVALTHFHADHTSGVAGYFGEARPQVSATERTHTLVHERNLPADAARTAALADAVLLSATEASTFDLGGRVVRFVPRDGHTPSDASLELEEPSVVFAGDLVWNAMFPNYVDATPSRLARSVAALRRARDTVYVPGHGPLGRLADLDRYMSMLGEVERAARAAHAAGKTAAEGAAAFTLPAALGDWVLLNPVFYERAFAAWYRELAG</sequence>
<comment type="similarity">
    <text evidence="1">Belongs to the metallo-beta-lactamase superfamily. Class-B beta-lactamase family.</text>
</comment>
<dbReference type="Proteomes" id="UP000019151">
    <property type="component" value="Plasmid 1"/>
</dbReference>
<dbReference type="PROSITE" id="PS51318">
    <property type="entry name" value="TAT"/>
    <property type="match status" value="1"/>
</dbReference>
<keyword evidence="3" id="KW-0614">Plasmid</keyword>
<organism evidence="3 4">
    <name type="scientific">Gemmatirosa kalamazoonensis</name>
    <dbReference type="NCBI Taxonomy" id="861299"/>
    <lineage>
        <taxon>Bacteria</taxon>
        <taxon>Pseudomonadati</taxon>
        <taxon>Gemmatimonadota</taxon>
        <taxon>Gemmatimonadia</taxon>
        <taxon>Gemmatimonadales</taxon>
        <taxon>Gemmatimonadaceae</taxon>
        <taxon>Gemmatirosa</taxon>
    </lineage>
</organism>
<dbReference type="Gene3D" id="3.60.15.10">
    <property type="entry name" value="Ribonuclease Z/Hydroxyacylglutathione hydrolase-like"/>
    <property type="match status" value="1"/>
</dbReference>
<dbReference type="InterPro" id="IPR036866">
    <property type="entry name" value="RibonucZ/Hydroxyglut_hydro"/>
</dbReference>
<name>W0RQ39_9BACT</name>
<dbReference type="InParanoid" id="W0RQ39"/>
<accession>W0RQ39</accession>
<dbReference type="HOGENOM" id="CLU_851812_0_0_0"/>
<dbReference type="KEGG" id="gba:J421_4920"/>
<feature type="domain" description="Metallo-beta-lactamase" evidence="2">
    <location>
        <begin position="74"/>
        <end position="250"/>
    </location>
</feature>
<gene>
    <name evidence="3" type="ORF">J421_4920</name>
</gene>
<evidence type="ECO:0000313" key="4">
    <source>
        <dbReference type="Proteomes" id="UP000019151"/>
    </source>
</evidence>
<dbReference type="AlphaFoldDB" id="W0RQ39"/>
<dbReference type="InterPro" id="IPR001279">
    <property type="entry name" value="Metallo-B-lactamas"/>
</dbReference>
<reference evidence="3 4" key="1">
    <citation type="journal article" date="2014" name="Genome Announc.">
        <title>Genome Sequence and Methylome of Soil Bacterium Gemmatirosa kalamazoonensis KBS708T, a Member of the Rarely Cultivated Gemmatimonadetes Phylum.</title>
        <authorList>
            <person name="Debruyn J.M."/>
            <person name="Radosevich M."/>
            <person name="Wommack K.E."/>
            <person name="Polson S.W."/>
            <person name="Hauser L.J."/>
            <person name="Fawaz M.N."/>
            <person name="Korlach J."/>
            <person name="Tsai Y.C."/>
        </authorList>
    </citation>
    <scope>NUCLEOTIDE SEQUENCE [LARGE SCALE GENOMIC DNA]</scope>
    <source>
        <strain evidence="3 4">KBS708</strain>
        <plasmid evidence="4">Plasmid 1</plasmid>
    </source>
</reference>
<dbReference type="Pfam" id="PF00753">
    <property type="entry name" value="Lactamase_B"/>
    <property type="match status" value="1"/>
</dbReference>
<proteinExistence type="inferred from homology"/>
<evidence type="ECO:0000313" key="3">
    <source>
        <dbReference type="EMBL" id="AHG92455.1"/>
    </source>
</evidence>
<dbReference type="PANTHER" id="PTHR42951:SF4">
    <property type="entry name" value="ACYL-COENZYME A THIOESTERASE MBLAC2"/>
    <property type="match status" value="1"/>
</dbReference>
<dbReference type="OrthoDB" id="420651at2"/>
<dbReference type="SMART" id="SM00849">
    <property type="entry name" value="Lactamase_B"/>
    <property type="match status" value="1"/>
</dbReference>
<dbReference type="SUPFAM" id="SSF56281">
    <property type="entry name" value="Metallo-hydrolase/oxidoreductase"/>
    <property type="match status" value="1"/>
</dbReference>
<dbReference type="InterPro" id="IPR006311">
    <property type="entry name" value="TAT_signal"/>
</dbReference>
<geneLocation type="plasmid" evidence="3 4">
    <name>1</name>
</geneLocation>
<dbReference type="InterPro" id="IPR050855">
    <property type="entry name" value="NDM-1-like"/>
</dbReference>